<dbReference type="STRING" id="1223523.H340_07291"/>
<organism evidence="4 5">
    <name type="scientific">Streptomyces mobaraensis (strain ATCC 29032 / DSM 40847 / JCM 4168 / NBRC 13819 / NCIMB 11159 / IPCR 16-22)</name>
    <dbReference type="NCBI Taxonomy" id="1223523"/>
    <lineage>
        <taxon>Bacteria</taxon>
        <taxon>Bacillati</taxon>
        <taxon>Actinomycetota</taxon>
        <taxon>Actinomycetes</taxon>
        <taxon>Kitasatosporales</taxon>
        <taxon>Streptomycetaceae</taxon>
        <taxon>Streptomyces</taxon>
    </lineage>
</organism>
<dbReference type="RefSeq" id="WP_004941318.1">
    <property type="nucleotide sequence ID" value="NZ_AORZ01000014.1"/>
</dbReference>
<dbReference type="eggNOG" id="COG0142">
    <property type="taxonomic scope" value="Bacteria"/>
</dbReference>
<dbReference type="PANTHER" id="PTHR12001">
    <property type="entry name" value="GERANYLGERANYL PYROPHOSPHATE SYNTHASE"/>
    <property type="match status" value="1"/>
</dbReference>
<dbReference type="PANTHER" id="PTHR12001:SF71">
    <property type="entry name" value="(2E,6E)-FARNESYL DIPHOSPHATE SYNTHASE"/>
    <property type="match status" value="1"/>
</dbReference>
<dbReference type="SFLD" id="SFLDG01017">
    <property type="entry name" value="Polyprenyl_Transferase_Like"/>
    <property type="match status" value="1"/>
</dbReference>
<dbReference type="PROSITE" id="PS00444">
    <property type="entry name" value="POLYPRENYL_SYNTHASE_2"/>
    <property type="match status" value="1"/>
</dbReference>
<dbReference type="SFLD" id="SFLDS00005">
    <property type="entry name" value="Isoprenoid_Synthase_Type_I"/>
    <property type="match status" value="1"/>
</dbReference>
<dbReference type="GO" id="GO:0046872">
    <property type="term" value="F:metal ion binding"/>
    <property type="evidence" value="ECO:0007669"/>
    <property type="project" value="UniProtKB-KW"/>
</dbReference>
<reference evidence="4 5" key="1">
    <citation type="journal article" date="2013" name="Genome Announc.">
        <title>Whole-Genome Shotgun Assembly and Analysis of the Genome of Streptomyces mobaraensis DSM 40847, a Strain for Industrial Production of Microbial Transglutaminase.</title>
        <authorList>
            <person name="Yang H."/>
            <person name="He T."/>
            <person name="Wu W."/>
            <person name="Zhu W."/>
            <person name="Lu B."/>
            <person name="Sun W."/>
        </authorList>
    </citation>
    <scope>NUCLEOTIDE SEQUENCE [LARGE SCALE GENOMIC DNA]</scope>
    <source>
        <strain evidence="4 5">DSM 40847</strain>
    </source>
</reference>
<dbReference type="CDD" id="cd00685">
    <property type="entry name" value="Trans_IPPS_HT"/>
    <property type="match status" value="1"/>
</dbReference>
<dbReference type="InterPro" id="IPR008949">
    <property type="entry name" value="Isoprenoid_synthase_dom_sf"/>
</dbReference>
<dbReference type="Pfam" id="PF00348">
    <property type="entry name" value="polyprenyl_synt"/>
    <property type="match status" value="1"/>
</dbReference>
<evidence type="ECO:0000313" key="4">
    <source>
        <dbReference type="EMBL" id="EMF01241.1"/>
    </source>
</evidence>
<evidence type="ECO:0000256" key="2">
    <source>
        <dbReference type="ARBA" id="ARBA00022842"/>
    </source>
</evidence>
<dbReference type="SUPFAM" id="SSF48576">
    <property type="entry name" value="Terpenoid synthases"/>
    <property type="match status" value="1"/>
</dbReference>
<name>M3CB80_STRM1</name>
<dbReference type="PATRIC" id="fig|1223523.3.peg.1495"/>
<comment type="caution">
    <text evidence="4">The sequence shown here is derived from an EMBL/GenBank/DDBJ whole genome shotgun (WGS) entry which is preliminary data.</text>
</comment>
<keyword evidence="1" id="KW-0479">Metal-binding</keyword>
<dbReference type="InterPro" id="IPR033749">
    <property type="entry name" value="Polyprenyl_synt_CS"/>
</dbReference>
<proteinExistence type="inferred from homology"/>
<keyword evidence="3" id="KW-0808">Transferase</keyword>
<evidence type="ECO:0000256" key="3">
    <source>
        <dbReference type="RuleBase" id="RU004466"/>
    </source>
</evidence>
<dbReference type="InterPro" id="IPR000092">
    <property type="entry name" value="Polyprenyl_synt"/>
</dbReference>
<protein>
    <submittedName>
        <fullName evidence="4">Polyprenyl synthetase</fullName>
    </submittedName>
</protein>
<dbReference type="EMBL" id="AORZ01000014">
    <property type="protein sequence ID" value="EMF01241.1"/>
    <property type="molecule type" value="Genomic_DNA"/>
</dbReference>
<dbReference type="AlphaFoldDB" id="M3CB80"/>
<dbReference type="PROSITE" id="PS00723">
    <property type="entry name" value="POLYPRENYL_SYNTHASE_1"/>
    <property type="match status" value="1"/>
</dbReference>
<accession>M3CB80</accession>
<dbReference type="GO" id="GO:0008299">
    <property type="term" value="P:isoprenoid biosynthetic process"/>
    <property type="evidence" value="ECO:0007669"/>
    <property type="project" value="InterPro"/>
</dbReference>
<dbReference type="Gene3D" id="1.10.600.10">
    <property type="entry name" value="Farnesyl Diphosphate Synthase"/>
    <property type="match status" value="1"/>
</dbReference>
<evidence type="ECO:0000256" key="1">
    <source>
        <dbReference type="ARBA" id="ARBA00022723"/>
    </source>
</evidence>
<gene>
    <name evidence="4" type="ORF">H340_07291</name>
</gene>
<comment type="similarity">
    <text evidence="3">Belongs to the FPP/GGPP synthase family.</text>
</comment>
<sequence length="348" mass="36733">MDGPAALPSAPQERAQDILEQVGVLITPSLREAVERLPSRIRHLAGCHFGWWEADGTRPAGKQGKGLRPALVVLSCQGVGGDHMAALPAAVAVELVHNASLLHDDIIDGDRIRRGRPALWAAFGIPAGILAGDALFFLAAEVLLDAGGPLADTGPAELNKAVQNLIEGEYADVVFQDRPVVSVPDTSAMAQSKTGALTATSCALGALAAGAHQARVEHLRAFGAHLGAAFQLTDDLLDVWGHPEATGKPRWSDLAARKKTGPIAYALNTESPAGRALGRLLSSPLPLDQRQLERAVRLMEETGARTWALGEARRLTDTALRHLRAATLRPAAAAALTSLTRLATERDQ</sequence>
<dbReference type="Proteomes" id="UP000011740">
    <property type="component" value="Unassembled WGS sequence"/>
</dbReference>
<dbReference type="GO" id="GO:0004659">
    <property type="term" value="F:prenyltransferase activity"/>
    <property type="evidence" value="ECO:0007669"/>
    <property type="project" value="InterPro"/>
</dbReference>
<keyword evidence="2" id="KW-0460">Magnesium</keyword>
<evidence type="ECO:0000313" key="5">
    <source>
        <dbReference type="Proteomes" id="UP000011740"/>
    </source>
</evidence>